<evidence type="ECO:0000256" key="4">
    <source>
        <dbReference type="ARBA" id="ARBA00022485"/>
    </source>
</evidence>
<dbReference type="Gene3D" id="3.30.70.20">
    <property type="match status" value="1"/>
</dbReference>
<evidence type="ECO:0000256" key="5">
    <source>
        <dbReference type="ARBA" id="ARBA00022723"/>
    </source>
</evidence>
<dbReference type="OrthoDB" id="9803319at2"/>
<proteinExistence type="predicted"/>
<evidence type="ECO:0000256" key="9">
    <source>
        <dbReference type="RuleBase" id="RU368020"/>
    </source>
</evidence>
<protein>
    <recommendedName>
        <fullName evidence="9">Ferredoxin</fullName>
    </recommendedName>
</protein>
<dbReference type="PRINTS" id="PR00352">
    <property type="entry name" value="3FE4SFRDOXIN"/>
</dbReference>
<comment type="function">
    <text evidence="2 9">Ferredoxins are iron-sulfur proteins that transfer electrons in a wide variety of metabolic reactions.</text>
</comment>
<evidence type="ECO:0000256" key="8">
    <source>
        <dbReference type="ARBA" id="ARBA00023014"/>
    </source>
</evidence>
<keyword evidence="8 9" id="KW-0411">Iron-sulfur</keyword>
<comment type="cofactor">
    <cofactor evidence="1">
        <name>[4Fe-4S] cluster</name>
        <dbReference type="ChEBI" id="CHEBI:49883"/>
    </cofactor>
</comment>
<dbReference type="GO" id="GO:0009055">
    <property type="term" value="F:electron transfer activity"/>
    <property type="evidence" value="ECO:0007669"/>
    <property type="project" value="UniProtKB-UniRule"/>
</dbReference>
<keyword evidence="12" id="KW-1185">Reference proteome</keyword>
<dbReference type="STRING" id="246191.SAMN05660337_2892"/>
<evidence type="ECO:0000313" key="12">
    <source>
        <dbReference type="Proteomes" id="UP000199053"/>
    </source>
</evidence>
<feature type="domain" description="4Fe-4S ferredoxin-type" evidence="10">
    <location>
        <begin position="3"/>
        <end position="31"/>
    </location>
</feature>
<keyword evidence="4" id="KW-0004">4Fe-4S</keyword>
<keyword evidence="7 9" id="KW-0408">Iron</keyword>
<dbReference type="PROSITE" id="PS51379">
    <property type="entry name" value="4FE4S_FER_2"/>
    <property type="match status" value="1"/>
</dbReference>
<evidence type="ECO:0000256" key="1">
    <source>
        <dbReference type="ARBA" id="ARBA00001966"/>
    </source>
</evidence>
<evidence type="ECO:0000256" key="6">
    <source>
        <dbReference type="ARBA" id="ARBA00022982"/>
    </source>
</evidence>
<dbReference type="InterPro" id="IPR052395">
    <property type="entry name" value="ET_Ferredoxin"/>
</dbReference>
<dbReference type="RefSeq" id="WP_092162336.1">
    <property type="nucleotide sequence ID" value="NZ_FNGA01000004.1"/>
</dbReference>
<evidence type="ECO:0000256" key="2">
    <source>
        <dbReference type="ARBA" id="ARBA00003532"/>
    </source>
</evidence>
<dbReference type="InterPro" id="IPR017896">
    <property type="entry name" value="4Fe4S_Fe-S-bd"/>
</dbReference>
<organism evidence="11 12">
    <name type="scientific">Maridesulfovibrio ferrireducens</name>
    <dbReference type="NCBI Taxonomy" id="246191"/>
    <lineage>
        <taxon>Bacteria</taxon>
        <taxon>Pseudomonadati</taxon>
        <taxon>Thermodesulfobacteriota</taxon>
        <taxon>Desulfovibrionia</taxon>
        <taxon>Desulfovibrionales</taxon>
        <taxon>Desulfovibrionaceae</taxon>
        <taxon>Maridesulfovibrio</taxon>
    </lineage>
</organism>
<dbReference type="PANTHER" id="PTHR39163">
    <property type="entry name" value="FERREDOXIN"/>
    <property type="match status" value="1"/>
</dbReference>
<dbReference type="SUPFAM" id="SSF54862">
    <property type="entry name" value="4Fe-4S ferredoxins"/>
    <property type="match status" value="1"/>
</dbReference>
<reference evidence="12" key="1">
    <citation type="submission" date="2016-10" db="EMBL/GenBank/DDBJ databases">
        <authorList>
            <person name="Varghese N."/>
            <person name="Submissions S."/>
        </authorList>
    </citation>
    <scope>NUCLEOTIDE SEQUENCE [LARGE SCALE GENOMIC DNA]</scope>
    <source>
        <strain evidence="12">DSM 16995</strain>
    </source>
</reference>
<keyword evidence="5 9" id="KW-0479">Metal-binding</keyword>
<evidence type="ECO:0000259" key="10">
    <source>
        <dbReference type="PROSITE" id="PS51379"/>
    </source>
</evidence>
<dbReference type="GO" id="GO:0051539">
    <property type="term" value="F:4 iron, 4 sulfur cluster binding"/>
    <property type="evidence" value="ECO:0007669"/>
    <property type="project" value="UniProtKB-KW"/>
</dbReference>
<evidence type="ECO:0000256" key="3">
    <source>
        <dbReference type="ARBA" id="ARBA00022448"/>
    </source>
</evidence>
<dbReference type="Proteomes" id="UP000199053">
    <property type="component" value="Unassembled WGS sequence"/>
</dbReference>
<name>A0A1G9JP82_9BACT</name>
<keyword evidence="6 9" id="KW-0249">Electron transport</keyword>
<dbReference type="InterPro" id="IPR001080">
    <property type="entry name" value="3Fe4S_ferredoxin"/>
</dbReference>
<dbReference type="PANTHER" id="PTHR39163:SF1">
    <property type="entry name" value="FERREDOXIN"/>
    <property type="match status" value="1"/>
</dbReference>
<gene>
    <name evidence="11" type="ORF">SAMN05660337_2892</name>
</gene>
<dbReference type="GO" id="GO:0005506">
    <property type="term" value="F:iron ion binding"/>
    <property type="evidence" value="ECO:0007669"/>
    <property type="project" value="UniProtKB-UniRule"/>
</dbReference>
<accession>A0A1G9JP82</accession>
<keyword evidence="3 9" id="KW-0813">Transport</keyword>
<dbReference type="EMBL" id="FNGA01000004">
    <property type="protein sequence ID" value="SDL39370.1"/>
    <property type="molecule type" value="Genomic_DNA"/>
</dbReference>
<evidence type="ECO:0000313" key="11">
    <source>
        <dbReference type="EMBL" id="SDL39370.1"/>
    </source>
</evidence>
<dbReference type="Pfam" id="PF13370">
    <property type="entry name" value="Fer4_13"/>
    <property type="match status" value="1"/>
</dbReference>
<evidence type="ECO:0000256" key="7">
    <source>
        <dbReference type="ARBA" id="ARBA00023004"/>
    </source>
</evidence>
<dbReference type="AlphaFoldDB" id="A0A1G9JP82"/>
<sequence>MSRTVAIDIDACIGCEACAEEFPEVFSMGPADLPQVYNPEGVDEEKIEEIMDLCPANCIIWEDD</sequence>